<evidence type="ECO:0008006" key="3">
    <source>
        <dbReference type="Google" id="ProtNLM"/>
    </source>
</evidence>
<sequence>MCDGSKNASIVVVSKVENEEQTSDTELSGQPQSEIGWISIDESTGKCSTSEAWSAGRTPSLTDVPVLPLSIIIDSLSLKDRMSLALTCKKFWSSFGQYPVSKEYVNVRSELCKLFPSDMTESVFRSSHSLSPWVKRLFRLSNPAVIQCIGFGRDIKQPKRICLTYLDSADLEQWFQLLPTSRIIGLEMDHCILDYNNVKLISDRCRNLEYFRFSEGCVSKDLIQKIRSSVAKVLQQFPSDEKKLGCKVTTNVELSERLLEFVKCLTYYMPNLTRIHFME</sequence>
<keyword evidence="2" id="KW-1185">Reference proteome</keyword>
<evidence type="ECO:0000313" key="2">
    <source>
        <dbReference type="Proteomes" id="UP000030665"/>
    </source>
</evidence>
<reference evidence="1" key="2">
    <citation type="submission" date="2014-03" db="EMBL/GenBank/DDBJ databases">
        <title>The whipworm genome and dual-species transcriptomics of an intimate host-pathogen interaction.</title>
        <authorList>
            <person name="Foth B.J."/>
            <person name="Tsai I.J."/>
            <person name="Reid A.J."/>
            <person name="Bancroft A.J."/>
            <person name="Nichol S."/>
            <person name="Tracey A."/>
            <person name="Holroyd N."/>
            <person name="Cotton J.A."/>
            <person name="Stanley E.J."/>
            <person name="Zarowiecki M."/>
            <person name="Liu J.Z."/>
            <person name="Huckvale T."/>
            <person name="Cooper P.J."/>
            <person name="Grencis R.K."/>
            <person name="Berriman M."/>
        </authorList>
    </citation>
    <scope>NUCLEOTIDE SEQUENCE [LARGE SCALE GENOMIC DNA]</scope>
</reference>
<protein>
    <recommendedName>
        <fullName evidence="3">F-box domain-containing protein</fullName>
    </recommendedName>
</protein>
<evidence type="ECO:0000313" key="1">
    <source>
        <dbReference type="EMBL" id="CDW59298.1"/>
    </source>
</evidence>
<reference evidence="1" key="1">
    <citation type="submission" date="2014-01" db="EMBL/GenBank/DDBJ databases">
        <authorList>
            <person name="Aslett M."/>
        </authorList>
    </citation>
    <scope>NUCLEOTIDE SEQUENCE</scope>
</reference>
<proteinExistence type="predicted"/>
<dbReference type="AlphaFoldDB" id="A0A077ZI93"/>
<name>A0A077ZI93_TRITR</name>
<dbReference type="EMBL" id="HG806550">
    <property type="protein sequence ID" value="CDW59298.1"/>
    <property type="molecule type" value="Genomic_DNA"/>
</dbReference>
<gene>
    <name evidence="1" type="ORF">TTRE_0000763001</name>
</gene>
<accession>A0A077ZI93</accession>
<organism evidence="1 2">
    <name type="scientific">Trichuris trichiura</name>
    <name type="common">Whipworm</name>
    <name type="synonym">Trichocephalus trichiurus</name>
    <dbReference type="NCBI Taxonomy" id="36087"/>
    <lineage>
        <taxon>Eukaryota</taxon>
        <taxon>Metazoa</taxon>
        <taxon>Ecdysozoa</taxon>
        <taxon>Nematoda</taxon>
        <taxon>Enoplea</taxon>
        <taxon>Dorylaimia</taxon>
        <taxon>Trichinellida</taxon>
        <taxon>Trichuridae</taxon>
        <taxon>Trichuris</taxon>
    </lineage>
</organism>
<dbReference type="Proteomes" id="UP000030665">
    <property type="component" value="Unassembled WGS sequence"/>
</dbReference>